<keyword evidence="1" id="KW-1133">Transmembrane helix</keyword>
<dbReference type="RefSeq" id="WP_155094282.1">
    <property type="nucleotide sequence ID" value="NZ_WMIE01000001.1"/>
</dbReference>
<evidence type="ECO:0000313" key="3">
    <source>
        <dbReference type="Proteomes" id="UP000478183"/>
    </source>
</evidence>
<dbReference type="AlphaFoldDB" id="A0A6L6J8J6"/>
<keyword evidence="1" id="KW-0472">Membrane</keyword>
<keyword evidence="3" id="KW-1185">Reference proteome</keyword>
<keyword evidence="1" id="KW-0812">Transmembrane</keyword>
<evidence type="ECO:0000313" key="2">
    <source>
        <dbReference type="EMBL" id="MTH76957.1"/>
    </source>
</evidence>
<gene>
    <name evidence="2" type="ORF">GL286_04350</name>
</gene>
<name>A0A6L6J8J6_9RHOB</name>
<sequence length="212" mass="23605">MRRTDRTFASLIMPKNQRAIRNFALFIRATVVGGLVFLLPFGIVLLVVGRLYATAKPIGQKLHELIFPQSTSNFWPLVFSVAVLIGIAFLAGIFARSGPGRRTFEWLESTLLSRFPPYTILRQMLDDYVDGDRNLATSNAVEVVMVHFDDYSCPAFVVEKRADTAVLFLPGAPSATSGSVAIVKWDRVEPTDLTPLEVMQSMRRLGRGLDRA</sequence>
<evidence type="ECO:0000256" key="1">
    <source>
        <dbReference type="SAM" id="Phobius"/>
    </source>
</evidence>
<feature type="transmembrane region" description="Helical" evidence="1">
    <location>
        <begin position="25"/>
        <end position="53"/>
    </location>
</feature>
<dbReference type="Proteomes" id="UP000478183">
    <property type="component" value="Unassembled WGS sequence"/>
</dbReference>
<feature type="transmembrane region" description="Helical" evidence="1">
    <location>
        <begin position="73"/>
        <end position="95"/>
    </location>
</feature>
<comment type="caution">
    <text evidence="2">The sequence shown here is derived from an EMBL/GenBank/DDBJ whole genome shotgun (WGS) entry which is preliminary data.</text>
</comment>
<reference evidence="2 3" key="1">
    <citation type="submission" date="2019-11" db="EMBL/GenBank/DDBJ databases">
        <authorList>
            <person name="Dong K."/>
        </authorList>
    </citation>
    <scope>NUCLEOTIDE SEQUENCE [LARGE SCALE GENOMIC DNA]</scope>
    <source>
        <strain evidence="2 3">NBRC 111993</strain>
    </source>
</reference>
<accession>A0A6L6J8J6</accession>
<protein>
    <submittedName>
        <fullName evidence="2">DUF502 domain-containing protein</fullName>
    </submittedName>
</protein>
<dbReference type="EMBL" id="WMIE01000001">
    <property type="protein sequence ID" value="MTH76957.1"/>
    <property type="molecule type" value="Genomic_DNA"/>
</dbReference>
<organism evidence="2 3">
    <name type="scientific">Paracoccus aestuariivivens</name>
    <dbReference type="NCBI Taxonomy" id="1820333"/>
    <lineage>
        <taxon>Bacteria</taxon>
        <taxon>Pseudomonadati</taxon>
        <taxon>Pseudomonadota</taxon>
        <taxon>Alphaproteobacteria</taxon>
        <taxon>Rhodobacterales</taxon>
        <taxon>Paracoccaceae</taxon>
        <taxon>Paracoccus</taxon>
    </lineage>
</organism>
<proteinExistence type="predicted"/>
<dbReference type="OrthoDB" id="6399850at2"/>